<dbReference type="Proteomes" id="UP001206821">
    <property type="component" value="Unassembled WGS sequence"/>
</dbReference>
<keyword evidence="3" id="KW-0964">Secreted</keyword>
<keyword evidence="4" id="KW-0645">Protease</keyword>
<comment type="cofactor">
    <cofactor evidence="1">
        <name>Zn(2+)</name>
        <dbReference type="ChEBI" id="CHEBI:29105"/>
    </cofactor>
</comment>
<sequence length="772" mass="84357">MTVSAIPVAAGPTDVAPALPPASEHAPFDHHIIDEERLAKALENRGVIKKGLSASERTKAVEAYIAKKQGAAQDPHKHDLHDKAAAAKEKIHNQFEKESNRLLDKAKKGQANYRKGKPDGQVKVDPAKQAGYNGAVREDKVLVLLVEYSDFKHNNVVQEEGYLYSDNFSKEHYEQYMFGDESFELFNGDKVQTFKQYYEEQSGGSYTVDGTVSEWLTVPGTAKDYGADRPTGGHDNAGPGPRQLVKDALDAAVKSGMNLAEYDEYDLYDLDGDGNFNEPDGLVDHLMIIHAGTGQEAGGGLLGDDAVWSHRWVVGNSPYRIAGTEAAVPYWGGQVAAFDYTIQPEDGAVGVFAHEYGHDLGLPDEYDTQYTGQGEPVQSWSIMSGGSWAGKIAGTEPTSFSPQNKEYFQKLMGGNWANITEVELDDINAQGFVSQIDQSVTKSNNPGIVKINLPDKKVKGIEPKFGKYYYYSTKGDNLHTELAIPSVKLGADGQLAFDTRFEIEYDYDYLYVKALSGGKEVVLDVYGDDNTGNDAESTNGEWVRKSYDLSQFAGQDVSIVFEYVTDGGLALEGFALDNVSITSGGATLFADDAEGAEAVKLNGFVKSDGWDEKPHYYYLEWRNHAGADTGLLNGRGVKYNTGLVVWYGDDSFSDNWVGIHPGEGFIGVVDSHPEALIGKLNGKDTVAGSTRYQIADAAFSLDKTIPWYINSPSRGIYDYKAQPGVKQFYDANTYINSLIPDAGKKLPKYGLVVDVVGEAKDNSAGAVWIRKQ</sequence>
<proteinExistence type="predicted"/>
<reference evidence="13 14" key="1">
    <citation type="submission" date="2022-07" db="EMBL/GenBank/DDBJ databases">
        <title>Genomic and pangenome structural analysis of the polyextremophile Exiguobacterium.</title>
        <authorList>
            <person name="Shen L."/>
        </authorList>
    </citation>
    <scope>NUCLEOTIDE SEQUENCE [LARGE SCALE GENOMIC DNA]</scope>
    <source>
        <strain evidence="13 14">12_1</strain>
    </source>
</reference>
<evidence type="ECO:0000256" key="6">
    <source>
        <dbReference type="ARBA" id="ARBA00022729"/>
    </source>
</evidence>
<dbReference type="Pfam" id="PF05547">
    <property type="entry name" value="Peptidase_M6"/>
    <property type="match status" value="1"/>
</dbReference>
<evidence type="ECO:0000256" key="1">
    <source>
        <dbReference type="ARBA" id="ARBA00001947"/>
    </source>
</evidence>
<dbReference type="InterPro" id="IPR008757">
    <property type="entry name" value="Peptidase_M6-like_domain"/>
</dbReference>
<evidence type="ECO:0000256" key="5">
    <source>
        <dbReference type="ARBA" id="ARBA00022723"/>
    </source>
</evidence>
<dbReference type="InterPro" id="IPR012300">
    <property type="entry name" value="Pept_M6_InhA"/>
</dbReference>
<evidence type="ECO:0000259" key="12">
    <source>
        <dbReference type="Pfam" id="PF20774"/>
    </source>
</evidence>
<evidence type="ECO:0000256" key="8">
    <source>
        <dbReference type="ARBA" id="ARBA00022833"/>
    </source>
</evidence>
<name>A0ABT2KVX7_9BACL</name>
<keyword evidence="14" id="KW-1185">Reference proteome</keyword>
<feature type="compositionally biased region" description="Basic and acidic residues" evidence="10">
    <location>
        <begin position="116"/>
        <end position="126"/>
    </location>
</feature>
<evidence type="ECO:0000259" key="11">
    <source>
        <dbReference type="Pfam" id="PF05547"/>
    </source>
</evidence>
<dbReference type="InterPro" id="IPR048665">
    <property type="entry name" value="InhA-like_VEG"/>
</dbReference>
<evidence type="ECO:0000256" key="3">
    <source>
        <dbReference type="ARBA" id="ARBA00022525"/>
    </source>
</evidence>
<dbReference type="NCBIfam" id="NF038128">
    <property type="entry name" value="choice_anch_J"/>
    <property type="match status" value="1"/>
</dbReference>
<evidence type="ECO:0000313" key="14">
    <source>
        <dbReference type="Proteomes" id="UP001206821"/>
    </source>
</evidence>
<comment type="subcellular location">
    <subcellularLocation>
        <location evidence="2">Secreted</location>
    </subcellularLocation>
</comment>
<keyword evidence="7" id="KW-0378">Hydrolase</keyword>
<feature type="domain" description="Peptidase M6-like" evidence="11">
    <location>
        <begin position="128"/>
        <end position="417"/>
    </location>
</feature>
<dbReference type="SUPFAM" id="SSF55486">
    <property type="entry name" value="Metalloproteases ('zincins'), catalytic domain"/>
    <property type="match status" value="1"/>
</dbReference>
<dbReference type="Pfam" id="PF20773">
    <property type="entry name" value="InhA-like_MAM"/>
    <property type="match status" value="1"/>
</dbReference>
<dbReference type="PIRSF" id="PIRSF007519">
    <property type="entry name" value="Protease_InhA"/>
    <property type="match status" value="1"/>
</dbReference>
<keyword evidence="8" id="KW-0862">Zinc</keyword>
<feature type="domain" description="Immune inhibitor A-like metallopeptidase VEG" evidence="12">
    <location>
        <begin position="612"/>
        <end position="767"/>
    </location>
</feature>
<keyword evidence="9" id="KW-0482">Metalloprotease</keyword>
<comment type="caution">
    <text evidence="13">The sequence shown here is derived from an EMBL/GenBank/DDBJ whole genome shotgun (WGS) entry which is preliminary data.</text>
</comment>
<gene>
    <name evidence="13" type="ORF">NQG31_03465</name>
</gene>
<dbReference type="NCBIfam" id="TIGR03296">
    <property type="entry name" value="M6dom_TIGR03296"/>
    <property type="match status" value="1"/>
</dbReference>
<dbReference type="PANTHER" id="PTHR13062:SF12">
    <property type="entry name" value="ALPHA-2-MACROGLOBULIN DOMAIN-CONTAINING PROTEIN"/>
    <property type="match status" value="1"/>
</dbReference>
<protein>
    <submittedName>
        <fullName evidence="13">Immune inhibitor A</fullName>
    </submittedName>
</protein>
<feature type="region of interest" description="Disordered" evidence="10">
    <location>
        <begin position="103"/>
        <end position="126"/>
    </location>
</feature>
<dbReference type="PANTHER" id="PTHR13062">
    <property type="entry name" value="COLLAGENASE"/>
    <property type="match status" value="1"/>
</dbReference>
<evidence type="ECO:0000256" key="9">
    <source>
        <dbReference type="ARBA" id="ARBA00023049"/>
    </source>
</evidence>
<evidence type="ECO:0000256" key="2">
    <source>
        <dbReference type="ARBA" id="ARBA00004613"/>
    </source>
</evidence>
<dbReference type="Pfam" id="PF20774">
    <property type="entry name" value="InhA-like_VEG"/>
    <property type="match status" value="1"/>
</dbReference>
<evidence type="ECO:0000313" key="13">
    <source>
        <dbReference type="EMBL" id="MCT4794586.1"/>
    </source>
</evidence>
<dbReference type="EMBL" id="JANIEK010000008">
    <property type="protein sequence ID" value="MCT4794586.1"/>
    <property type="molecule type" value="Genomic_DNA"/>
</dbReference>
<keyword evidence="6" id="KW-0732">Signal</keyword>
<evidence type="ECO:0000256" key="7">
    <source>
        <dbReference type="ARBA" id="ARBA00022801"/>
    </source>
</evidence>
<evidence type="ECO:0000256" key="4">
    <source>
        <dbReference type="ARBA" id="ARBA00022670"/>
    </source>
</evidence>
<evidence type="ECO:0000256" key="10">
    <source>
        <dbReference type="SAM" id="MobiDB-lite"/>
    </source>
</evidence>
<keyword evidence="5" id="KW-0479">Metal-binding</keyword>
<accession>A0ABT2KVX7</accession>
<organism evidence="13 14">
    <name type="scientific">Exiguobacterium alkaliphilum</name>
    <dbReference type="NCBI Taxonomy" id="1428684"/>
    <lineage>
        <taxon>Bacteria</taxon>
        <taxon>Bacillati</taxon>
        <taxon>Bacillota</taxon>
        <taxon>Bacilli</taxon>
        <taxon>Bacillales</taxon>
        <taxon>Bacillales Family XII. Incertae Sedis</taxon>
        <taxon>Exiguobacterium</taxon>
    </lineage>
</organism>